<dbReference type="Proteomes" id="UP000295399">
    <property type="component" value="Unassembled WGS sequence"/>
</dbReference>
<accession>A0A4V2SP66</accession>
<keyword evidence="3" id="KW-0121">Carboxypeptidase</keyword>
<feature type="signal peptide" evidence="2">
    <location>
        <begin position="1"/>
        <end position="23"/>
    </location>
</feature>
<organism evidence="3 4">
    <name type="scientific">Rhodothalassium salexigens DSM 2132</name>
    <dbReference type="NCBI Taxonomy" id="1188247"/>
    <lineage>
        <taxon>Bacteria</taxon>
        <taxon>Pseudomonadati</taxon>
        <taxon>Pseudomonadota</taxon>
        <taxon>Alphaproteobacteria</taxon>
        <taxon>Rhodothalassiales</taxon>
        <taxon>Rhodothalassiaceae</taxon>
        <taxon>Rhodothalassium</taxon>
    </lineage>
</organism>
<keyword evidence="4" id="KW-1185">Reference proteome</keyword>
<dbReference type="GO" id="GO:0006508">
    <property type="term" value="P:proteolysis"/>
    <property type="evidence" value="ECO:0007669"/>
    <property type="project" value="InterPro"/>
</dbReference>
<evidence type="ECO:0000313" key="4">
    <source>
        <dbReference type="Proteomes" id="UP000295399"/>
    </source>
</evidence>
<comment type="caution">
    <text evidence="3">The sequence shown here is derived from an EMBL/GenBank/DDBJ whole genome shotgun (WGS) entry which is preliminary data.</text>
</comment>
<keyword evidence="2" id="KW-0732">Signal</keyword>
<dbReference type="SUPFAM" id="SSF53474">
    <property type="entry name" value="alpha/beta-Hydrolases"/>
    <property type="match status" value="1"/>
</dbReference>
<dbReference type="EMBL" id="SLXO01000006">
    <property type="protein sequence ID" value="TCP33986.1"/>
    <property type="molecule type" value="Genomic_DNA"/>
</dbReference>
<keyword evidence="3" id="KW-0645">Protease</keyword>
<feature type="region of interest" description="Disordered" evidence="1">
    <location>
        <begin position="23"/>
        <end position="52"/>
    </location>
</feature>
<reference evidence="3 4" key="1">
    <citation type="submission" date="2019-03" db="EMBL/GenBank/DDBJ databases">
        <title>Genomic Encyclopedia of Type Strains, Phase IV (KMG-IV): sequencing the most valuable type-strain genomes for metagenomic binning, comparative biology and taxonomic classification.</title>
        <authorList>
            <person name="Goeker M."/>
        </authorList>
    </citation>
    <scope>NUCLEOTIDE SEQUENCE [LARGE SCALE GENOMIC DNA]</scope>
    <source>
        <strain evidence="3 4">DSM 2132</strain>
    </source>
</reference>
<name>A0A4V2SP66_RHOSA</name>
<dbReference type="Gene3D" id="3.40.50.1820">
    <property type="entry name" value="alpha/beta hydrolase"/>
    <property type="match status" value="1"/>
</dbReference>
<dbReference type="GO" id="GO:0004185">
    <property type="term" value="F:serine-type carboxypeptidase activity"/>
    <property type="evidence" value="ECO:0007669"/>
    <property type="project" value="InterPro"/>
</dbReference>
<evidence type="ECO:0000256" key="2">
    <source>
        <dbReference type="SAM" id="SignalP"/>
    </source>
</evidence>
<dbReference type="AlphaFoldDB" id="A0A4V2SP66"/>
<protein>
    <submittedName>
        <fullName evidence="3">Carboxypeptidase C (Cathepsin A)</fullName>
    </submittedName>
</protein>
<feature type="chain" id="PRO_5020596722" evidence="2">
    <location>
        <begin position="24"/>
        <end position="507"/>
    </location>
</feature>
<gene>
    <name evidence="3" type="ORF">EV659_106144</name>
</gene>
<dbReference type="RefSeq" id="WP_165878817.1">
    <property type="nucleotide sequence ID" value="NZ_JACIGF010000006.1"/>
</dbReference>
<keyword evidence="3" id="KW-0378">Hydrolase</keyword>
<dbReference type="InterPro" id="IPR029058">
    <property type="entry name" value="AB_hydrolase_fold"/>
</dbReference>
<evidence type="ECO:0000256" key="1">
    <source>
        <dbReference type="SAM" id="MobiDB-lite"/>
    </source>
</evidence>
<evidence type="ECO:0000313" key="3">
    <source>
        <dbReference type="EMBL" id="TCP33986.1"/>
    </source>
</evidence>
<sequence>MFSVRLACGALAMALAIGSPAAAQDPSASHTKNEAGAKAEAHEPRTFTTEHEGTFNGSRVRYRAVAGETLLRGDDGEPTASMFSVAYLKKGVEDPTERPVTFLFNGGPGSASLWLHMGAFGPKRVAIPSDARDDGPPPYPIVDNPRAILDVTDIVFIDPVGTGYSHALGDHEDKDFWGVHQDARSVAQFIRQWLTANGRWNSPKFLGGESYGTLRTAAVTRELEGGYNDVALNGLILISSVLDMAHDATGPGNDLAFAMLLPTMAATAWYHDQVADKPKTVAAFVEEARVFAREDYVPALLKGMDLGDEERAAVRAKLARFTGLSEAYLDQSNLRVTLWRFMKELLRDQNKVVGRLDSRYTGTERIAAGSSPEVDPSFVGIDGAYTAAINHYMRAALDVEMDREYSVISGLGGRWDWTIDGGGRFNFNVAPYIGQAMRQNSGLRVFNAAGYYDFATPVFSAEHSLSRNGVVPERITFKYYEAGHMMYIHEPSLKALLADVRAFIKAR</sequence>
<dbReference type="Pfam" id="PF00450">
    <property type="entry name" value="Peptidase_S10"/>
    <property type="match status" value="1"/>
</dbReference>
<dbReference type="InterPro" id="IPR001563">
    <property type="entry name" value="Peptidase_S10"/>
</dbReference>
<proteinExistence type="predicted"/>
<feature type="compositionally biased region" description="Basic and acidic residues" evidence="1">
    <location>
        <begin position="31"/>
        <end position="52"/>
    </location>
</feature>
<dbReference type="InParanoid" id="A0A4V2SP66"/>